<evidence type="ECO:0000313" key="8">
    <source>
        <dbReference type="Proteomes" id="UP000053766"/>
    </source>
</evidence>
<feature type="domain" description="PPIase FKBP-type" evidence="6">
    <location>
        <begin position="86"/>
        <end position="174"/>
    </location>
</feature>
<keyword evidence="8" id="KW-1185">Reference proteome</keyword>
<reference evidence="7 8" key="1">
    <citation type="submission" date="2013-11" db="EMBL/GenBank/DDBJ databases">
        <title>Draft genome of the bovine lungworm Dictyocaulus viviparus.</title>
        <authorList>
            <person name="Mitreva M."/>
        </authorList>
    </citation>
    <scope>NUCLEOTIDE SEQUENCE [LARGE SCALE GENOMIC DNA]</scope>
    <source>
        <strain evidence="7 8">HannoverDv2000</strain>
    </source>
</reference>
<dbReference type="GO" id="GO:0003755">
    <property type="term" value="F:peptidyl-prolyl cis-trans isomerase activity"/>
    <property type="evidence" value="ECO:0007669"/>
    <property type="project" value="UniProtKB-KW"/>
</dbReference>
<evidence type="ECO:0000259" key="6">
    <source>
        <dbReference type="PROSITE" id="PS50059"/>
    </source>
</evidence>
<comment type="catalytic activity">
    <reaction evidence="1 5">
        <text>[protein]-peptidylproline (omega=180) = [protein]-peptidylproline (omega=0)</text>
        <dbReference type="Rhea" id="RHEA:16237"/>
        <dbReference type="Rhea" id="RHEA-COMP:10747"/>
        <dbReference type="Rhea" id="RHEA-COMP:10748"/>
        <dbReference type="ChEBI" id="CHEBI:83833"/>
        <dbReference type="ChEBI" id="CHEBI:83834"/>
        <dbReference type="EC" id="5.2.1.8"/>
    </reaction>
</comment>
<evidence type="ECO:0000256" key="2">
    <source>
        <dbReference type="ARBA" id="ARBA00013194"/>
    </source>
</evidence>
<keyword evidence="4 5" id="KW-0413">Isomerase</keyword>
<evidence type="ECO:0000256" key="4">
    <source>
        <dbReference type="ARBA" id="ARBA00023235"/>
    </source>
</evidence>
<gene>
    <name evidence="7" type="ORF">DICVIV_01018</name>
</gene>
<dbReference type="GO" id="GO:0005783">
    <property type="term" value="C:endoplasmic reticulum"/>
    <property type="evidence" value="ECO:0007669"/>
    <property type="project" value="TreeGrafter"/>
</dbReference>
<dbReference type="EMBL" id="KN716159">
    <property type="protein sequence ID" value="KJH52811.1"/>
    <property type="molecule type" value="Genomic_DNA"/>
</dbReference>
<dbReference type="Proteomes" id="UP000053766">
    <property type="component" value="Unassembled WGS sequence"/>
</dbReference>
<dbReference type="AlphaFoldDB" id="A0A0D8YDX3"/>
<protein>
    <recommendedName>
        <fullName evidence="2 5">peptidylprolyl isomerase</fullName>
        <ecNumber evidence="2 5">5.2.1.8</ecNumber>
    </recommendedName>
</protein>
<evidence type="ECO:0000256" key="1">
    <source>
        <dbReference type="ARBA" id="ARBA00000971"/>
    </source>
</evidence>
<dbReference type="FunFam" id="3.10.50.40:FF:000006">
    <property type="entry name" value="Peptidyl-prolyl cis-trans isomerase"/>
    <property type="match status" value="1"/>
</dbReference>
<dbReference type="EC" id="5.2.1.8" evidence="2 5"/>
<evidence type="ECO:0000313" key="7">
    <source>
        <dbReference type="EMBL" id="KJH52811.1"/>
    </source>
</evidence>
<reference evidence="8" key="2">
    <citation type="journal article" date="2016" name="Sci. Rep.">
        <title>Dictyocaulus viviparus genome, variome and transcriptome elucidate lungworm biology and support future intervention.</title>
        <authorList>
            <person name="McNulty S.N."/>
            <person name="Strube C."/>
            <person name="Rosa B.A."/>
            <person name="Martin J.C."/>
            <person name="Tyagi R."/>
            <person name="Choi Y.J."/>
            <person name="Wang Q."/>
            <person name="Hallsworth Pepin K."/>
            <person name="Zhang X."/>
            <person name="Ozersky P."/>
            <person name="Wilson R.K."/>
            <person name="Sternberg P.W."/>
            <person name="Gasser R.B."/>
            <person name="Mitreva M."/>
        </authorList>
    </citation>
    <scope>NUCLEOTIDE SEQUENCE [LARGE SCALE GENOMIC DNA]</scope>
    <source>
        <strain evidence="8">HannoverDv2000</strain>
    </source>
</reference>
<dbReference type="OrthoDB" id="77911at2759"/>
<dbReference type="InterPro" id="IPR044609">
    <property type="entry name" value="FKBP2/11"/>
</dbReference>
<dbReference type="Pfam" id="PF00254">
    <property type="entry name" value="FKBP_C"/>
    <property type="match status" value="1"/>
</dbReference>
<organism evidence="7 8">
    <name type="scientific">Dictyocaulus viviparus</name>
    <name type="common">Bovine lungworm</name>
    <dbReference type="NCBI Taxonomy" id="29172"/>
    <lineage>
        <taxon>Eukaryota</taxon>
        <taxon>Metazoa</taxon>
        <taxon>Ecdysozoa</taxon>
        <taxon>Nematoda</taxon>
        <taxon>Chromadorea</taxon>
        <taxon>Rhabditida</taxon>
        <taxon>Rhabditina</taxon>
        <taxon>Rhabditomorpha</taxon>
        <taxon>Strongyloidea</taxon>
        <taxon>Metastrongylidae</taxon>
        <taxon>Dictyocaulus</taxon>
    </lineage>
</organism>
<name>A0A0D8YDX3_DICVI</name>
<evidence type="ECO:0000256" key="5">
    <source>
        <dbReference type="PROSITE-ProRule" id="PRU00277"/>
    </source>
</evidence>
<keyword evidence="3 5" id="KW-0697">Rotamase</keyword>
<dbReference type="STRING" id="29172.A0A0D8YDX3"/>
<dbReference type="Gene3D" id="3.10.50.40">
    <property type="match status" value="1"/>
</dbReference>
<dbReference type="PROSITE" id="PS50059">
    <property type="entry name" value="FKBP_PPIASE"/>
    <property type="match status" value="1"/>
</dbReference>
<dbReference type="InterPro" id="IPR001179">
    <property type="entry name" value="PPIase_FKBP_dom"/>
</dbReference>
<sequence length="179" mass="20234">MREVVLVVFVTIVVSLIAQEKKIDKLQIGIKRRAESCDVKSRMRDVVLVVFVTIVVSLIAQEKKIDKLQIGIKRRAESCDVKSRKGDVLHMHYTGTLLDGTEFDSSRTRNQEFTFTLGMGQVIKGWDQGLLNMCVGERRILTIPSHLAYGERGSPPKIPANAPLKFDVELLKIDRQDEL</sequence>
<proteinExistence type="predicted"/>
<accession>A0A0D8YDX3</accession>
<dbReference type="PANTHER" id="PTHR45779:SF7">
    <property type="entry name" value="PEPTIDYLPROLYL ISOMERASE"/>
    <property type="match status" value="1"/>
</dbReference>
<evidence type="ECO:0000256" key="3">
    <source>
        <dbReference type="ARBA" id="ARBA00023110"/>
    </source>
</evidence>
<dbReference type="PANTHER" id="PTHR45779">
    <property type="entry name" value="PEPTIDYLPROLYL ISOMERASE"/>
    <property type="match status" value="1"/>
</dbReference>
<dbReference type="SUPFAM" id="SSF54534">
    <property type="entry name" value="FKBP-like"/>
    <property type="match status" value="1"/>
</dbReference>
<dbReference type="InterPro" id="IPR046357">
    <property type="entry name" value="PPIase_dom_sf"/>
</dbReference>